<dbReference type="PANTHER" id="PTHR10543">
    <property type="entry name" value="BETA-CAROTENE DIOXYGENASE"/>
    <property type="match status" value="1"/>
</dbReference>
<keyword evidence="4 5" id="KW-0408">Iron</keyword>
<evidence type="ECO:0000256" key="4">
    <source>
        <dbReference type="ARBA" id="ARBA00023004"/>
    </source>
</evidence>
<name>U5D374_AMBTC</name>
<keyword evidence="3" id="KW-0223">Dioxygenase</keyword>
<dbReference type="Pfam" id="PF03055">
    <property type="entry name" value="RPE65"/>
    <property type="match status" value="1"/>
</dbReference>
<keyword evidence="8" id="KW-1185">Reference proteome</keyword>
<feature type="binding site" evidence="5">
    <location>
        <position position="401"/>
    </location>
    <ligand>
        <name>Fe cation</name>
        <dbReference type="ChEBI" id="CHEBI:24875"/>
        <note>catalytic</note>
    </ligand>
</feature>
<feature type="binding site" evidence="5">
    <location>
        <position position="336"/>
    </location>
    <ligand>
        <name>Fe cation</name>
        <dbReference type="ChEBI" id="CHEBI:24875"/>
        <note>catalytic</note>
    </ligand>
</feature>
<dbReference type="eggNOG" id="KOG1285">
    <property type="taxonomic scope" value="Eukaryota"/>
</dbReference>
<dbReference type="InterPro" id="IPR004294">
    <property type="entry name" value="Carotenoid_Oase"/>
</dbReference>
<feature type="region of interest" description="Disordered" evidence="6">
    <location>
        <begin position="40"/>
        <end position="59"/>
    </location>
</feature>
<reference evidence="8" key="1">
    <citation type="journal article" date="2013" name="Science">
        <title>The Amborella genome and the evolution of flowering plants.</title>
        <authorList>
            <consortium name="Amborella Genome Project"/>
        </authorList>
    </citation>
    <scope>NUCLEOTIDE SEQUENCE [LARGE SCALE GENOMIC DNA]</scope>
</reference>
<feature type="binding site" evidence="5">
    <location>
        <position position="287"/>
    </location>
    <ligand>
        <name>Fe cation</name>
        <dbReference type="ChEBI" id="CHEBI:24875"/>
        <note>catalytic</note>
    </ligand>
</feature>
<dbReference type="HOGENOM" id="CLU_016472_0_0_1"/>
<dbReference type="GO" id="GO:0016121">
    <property type="term" value="P:carotene catabolic process"/>
    <property type="evidence" value="ECO:0000318"/>
    <property type="project" value="GO_Central"/>
</dbReference>
<dbReference type="OrthoDB" id="1069523at2759"/>
<comment type="similarity">
    <text evidence="1">Belongs to the carotenoid oxygenase family.</text>
</comment>
<dbReference type="STRING" id="13333.U5D374"/>
<keyword evidence="2 5" id="KW-0479">Metal-binding</keyword>
<comment type="cofactor">
    <cofactor evidence="5">
        <name>Fe(2+)</name>
        <dbReference type="ChEBI" id="CHEBI:29033"/>
    </cofactor>
    <text evidence="5">Binds 1 Fe(2+) ion per subunit.</text>
</comment>
<evidence type="ECO:0000313" key="7">
    <source>
        <dbReference type="EMBL" id="ERN15872.1"/>
    </source>
</evidence>
<dbReference type="AlphaFoldDB" id="U5D374"/>
<dbReference type="Proteomes" id="UP000017836">
    <property type="component" value="Unassembled WGS sequence"/>
</dbReference>
<dbReference type="PANTHER" id="PTHR10543:SF150">
    <property type="entry name" value="9-CIS-EPOXYCAROTENOID DIOXYGENASE NCED3, CHLOROPLASTIC-LIKE"/>
    <property type="match status" value="1"/>
</dbReference>
<gene>
    <name evidence="7" type="ORF">AMTR_s00039p00194530</name>
</gene>
<dbReference type="Gramene" id="ERN15872">
    <property type="protein sequence ID" value="ERN15872"/>
    <property type="gene ID" value="AMTR_s00039p00194530"/>
</dbReference>
<evidence type="ECO:0000256" key="1">
    <source>
        <dbReference type="ARBA" id="ARBA00006787"/>
    </source>
</evidence>
<dbReference type="GO" id="GO:0046872">
    <property type="term" value="F:metal ion binding"/>
    <property type="evidence" value="ECO:0007669"/>
    <property type="project" value="UniProtKB-KW"/>
</dbReference>
<protein>
    <recommendedName>
        <fullName evidence="9">9-cis-epoxycarotenoid dioxygenase</fullName>
    </recommendedName>
</protein>
<proteinExistence type="inferred from homology"/>
<dbReference type="GO" id="GO:0009570">
    <property type="term" value="C:chloroplast stroma"/>
    <property type="evidence" value="ECO:0000318"/>
    <property type="project" value="GO_Central"/>
</dbReference>
<dbReference type="EMBL" id="KI392495">
    <property type="protein sequence ID" value="ERN15872.1"/>
    <property type="molecule type" value="Genomic_DNA"/>
</dbReference>
<evidence type="ECO:0000256" key="2">
    <source>
        <dbReference type="ARBA" id="ARBA00022723"/>
    </source>
</evidence>
<organism evidence="7 8">
    <name type="scientific">Amborella trichopoda</name>
    <dbReference type="NCBI Taxonomy" id="13333"/>
    <lineage>
        <taxon>Eukaryota</taxon>
        <taxon>Viridiplantae</taxon>
        <taxon>Streptophyta</taxon>
        <taxon>Embryophyta</taxon>
        <taxon>Tracheophyta</taxon>
        <taxon>Spermatophyta</taxon>
        <taxon>Magnoliopsida</taxon>
        <taxon>Amborellales</taxon>
        <taxon>Amborellaceae</taxon>
        <taxon>Amborella</taxon>
    </lineage>
</organism>
<sequence>MAQSQNIFSPPLTGIRNSGKSSCVRSARLSLIAPPPILPKEVETPAAPLPKPCPTPSPPPQPLTPITPHLCELNPLQRLAASIIDTVEATIVEGLERRHPLPPSANPSIQLSGNFAPVVESPACHKLVVEGEIPSSLDGVYVRNGANPMFEPSGGHHLFDGDGMLHAVKLCPESNTASYACRYTRTHRLSLEAEYGRALFPKAIGELHGHSGIARLLLFQARAAFGLLDGGCGVGVANAGLVYFNGRFLAMSEDDLPYHVRLTDSGDLETVGRYDFGGQLKSSMIAHPKLDPDTGELFALSYDVVRKPYLRYFVFESNSRKRLDIPITLGEPTMMHDFAITRTKVVIPDQQVVFKLGEMVHGGSPVVHDPNKMSRFGVLSRYATDESGIQWVDVPDCFCFHLWNAWDAAGDDEIVVIGSCMSPPDAIFSDQTNHKLKSALTEIRLNLRTGQSSTRELACGLDLEAGQVNRNLLGRATRYAYLAIVEPWPKCRGFAKVDLETGTAHEFTYGEGRFGGEPCFVPAERKGGREDAGHVVTFVCNENTGQSELLIVDASSLRITATVRLPSRVPYGFHGTFVSAEGLMGQWR</sequence>
<keyword evidence="3" id="KW-0560">Oxidoreductase</keyword>
<accession>U5D374</accession>
<evidence type="ECO:0000313" key="8">
    <source>
        <dbReference type="Proteomes" id="UP000017836"/>
    </source>
</evidence>
<dbReference type="GO" id="GO:0010436">
    <property type="term" value="F:carotenoid dioxygenase activity"/>
    <property type="evidence" value="ECO:0000318"/>
    <property type="project" value="GO_Central"/>
</dbReference>
<feature type="compositionally biased region" description="Pro residues" evidence="6">
    <location>
        <begin position="47"/>
        <end position="59"/>
    </location>
</feature>
<feature type="region of interest" description="Disordered" evidence="6">
    <location>
        <begin position="1"/>
        <end position="20"/>
    </location>
</feature>
<evidence type="ECO:0008006" key="9">
    <source>
        <dbReference type="Google" id="ProtNLM"/>
    </source>
</evidence>
<evidence type="ECO:0000256" key="6">
    <source>
        <dbReference type="SAM" id="MobiDB-lite"/>
    </source>
</evidence>
<feature type="binding site" evidence="5">
    <location>
        <position position="574"/>
    </location>
    <ligand>
        <name>Fe cation</name>
        <dbReference type="ChEBI" id="CHEBI:24875"/>
        <note>catalytic</note>
    </ligand>
</feature>
<evidence type="ECO:0000256" key="3">
    <source>
        <dbReference type="ARBA" id="ARBA00022964"/>
    </source>
</evidence>
<evidence type="ECO:0000256" key="5">
    <source>
        <dbReference type="PIRSR" id="PIRSR604294-1"/>
    </source>
</evidence>
<dbReference type="OMA" id="NPYTHHP"/>
<dbReference type="KEGG" id="atr:18444165"/>